<dbReference type="PROSITE" id="PS50878">
    <property type="entry name" value="RT_POL"/>
    <property type="match status" value="1"/>
</dbReference>
<accession>A0AAV8HAM5</accession>
<organism evidence="2 3">
    <name type="scientific">Rhynchospora pubera</name>
    <dbReference type="NCBI Taxonomy" id="906938"/>
    <lineage>
        <taxon>Eukaryota</taxon>
        <taxon>Viridiplantae</taxon>
        <taxon>Streptophyta</taxon>
        <taxon>Embryophyta</taxon>
        <taxon>Tracheophyta</taxon>
        <taxon>Spermatophyta</taxon>
        <taxon>Magnoliopsida</taxon>
        <taxon>Liliopsida</taxon>
        <taxon>Poales</taxon>
        <taxon>Cyperaceae</taxon>
        <taxon>Cyperoideae</taxon>
        <taxon>Rhynchosporeae</taxon>
        <taxon>Rhynchospora</taxon>
    </lineage>
</organism>
<keyword evidence="2" id="KW-0695">RNA-directed DNA polymerase</keyword>
<dbReference type="CDD" id="cd01650">
    <property type="entry name" value="RT_nLTR_like"/>
    <property type="match status" value="1"/>
</dbReference>
<dbReference type="Pfam" id="PF00078">
    <property type="entry name" value="RVT_1"/>
    <property type="match status" value="1"/>
</dbReference>
<comment type="caution">
    <text evidence="2">The sequence shown here is derived from an EMBL/GenBank/DDBJ whole genome shotgun (WGS) entry which is preliminary data.</text>
</comment>
<dbReference type="SUPFAM" id="SSF56672">
    <property type="entry name" value="DNA/RNA polymerases"/>
    <property type="match status" value="1"/>
</dbReference>
<gene>
    <name evidence="2" type="ORF">LUZ62_024428</name>
</gene>
<keyword evidence="2" id="KW-0808">Transferase</keyword>
<dbReference type="Pfam" id="PF13966">
    <property type="entry name" value="zf-RVT"/>
    <property type="match status" value="1"/>
</dbReference>
<dbReference type="GO" id="GO:0003964">
    <property type="term" value="F:RNA-directed DNA polymerase activity"/>
    <property type="evidence" value="ECO:0007669"/>
    <property type="project" value="UniProtKB-KW"/>
</dbReference>
<evidence type="ECO:0000313" key="3">
    <source>
        <dbReference type="Proteomes" id="UP001140206"/>
    </source>
</evidence>
<dbReference type="EMBL" id="JAMFTS010000001">
    <property type="protein sequence ID" value="KAJ4811862.1"/>
    <property type="molecule type" value="Genomic_DNA"/>
</dbReference>
<dbReference type="InterPro" id="IPR043502">
    <property type="entry name" value="DNA/RNA_pol_sf"/>
</dbReference>
<dbReference type="InterPro" id="IPR000477">
    <property type="entry name" value="RT_dom"/>
</dbReference>
<dbReference type="Proteomes" id="UP001140206">
    <property type="component" value="Chromosome 1"/>
</dbReference>
<name>A0AAV8HAM5_9POAL</name>
<keyword evidence="2" id="KW-0548">Nucleotidyltransferase</keyword>
<dbReference type="PANTHER" id="PTHR33116:SF78">
    <property type="entry name" value="OS12G0587133 PROTEIN"/>
    <property type="match status" value="1"/>
</dbReference>
<dbReference type="AlphaFoldDB" id="A0AAV8HAM5"/>
<protein>
    <submittedName>
        <fullName evidence="2">RNA-directed DNA polymerase (Reverse transcriptase)-related family protein</fullName>
    </submittedName>
</protein>
<dbReference type="PANTHER" id="PTHR33116">
    <property type="entry name" value="REVERSE TRANSCRIPTASE ZINC-BINDING DOMAIN-CONTAINING PROTEIN-RELATED-RELATED"/>
    <property type="match status" value="1"/>
</dbReference>
<evidence type="ECO:0000313" key="2">
    <source>
        <dbReference type="EMBL" id="KAJ4811862.1"/>
    </source>
</evidence>
<evidence type="ECO:0000259" key="1">
    <source>
        <dbReference type="PROSITE" id="PS50878"/>
    </source>
</evidence>
<proteinExistence type="predicted"/>
<dbReference type="InterPro" id="IPR026960">
    <property type="entry name" value="RVT-Znf"/>
</dbReference>
<keyword evidence="3" id="KW-1185">Reference proteome</keyword>
<sequence length="644" mass="73599">MPHLPALVHQSQTGFLKGRHITENFLYAQHLIRHSTTNNIPLAIFKADIHKAFDTISWEFVLKILAAMAFPTSWISWVATCVLQGSSRVIVNGLAGRFINLKRGVRQGDPLSPYLFILAMDYLSRWMVKLHQNGTFLLPFQHIQPCLLYADDALFFFKPDTAQCHLLKVVFSVFYQISGLKINPLKSEVVILNATATLALQLANILDCNLTSFPITYLGLPLSNKKLKREDYVNLLQRFKLKLDTWSSSMLSMAGRLTLINSCLSSLPVYFMSVFRLPKWVIHDIDTIRRTFLWQGSSTHARKLITVAWDKVCTPKQVGGLGVSDINTFNLTLLAKWLWKWHHQSFSPWKHLVVNLLTEPTIFPSHSPLCSTFQELLPAFRVITYFKISSGKSASFWLHNWGLGILCYSYSDLYSYCIDQHLLVSTFLANWNDIFGLFRPSLLASTSACQHLTSLLQTISSFLSVTTTQESQQPDQLHCTLKNDSFTSAAFYKFLKLLPQIPSRLKYIWKLKVPPRVKTFIWLLLQNKLATIDNLQRRGMTLVNRCSLCQIECESVFHISNSCSFFSATLQLVFNLASIPLITFSSTEAALISKEMTTTSQQLLAITCYYLWRERCSRIFRDVTSPASVLANQVIEEWTFFQVH</sequence>
<reference evidence="2" key="1">
    <citation type="submission" date="2022-08" db="EMBL/GenBank/DDBJ databases">
        <authorList>
            <person name="Marques A."/>
        </authorList>
    </citation>
    <scope>NUCLEOTIDE SEQUENCE</scope>
    <source>
        <strain evidence="2">RhyPub2mFocal</strain>
        <tissue evidence="2">Leaves</tissue>
    </source>
</reference>
<feature type="domain" description="Reverse transcriptase" evidence="1">
    <location>
        <begin position="1"/>
        <end position="222"/>
    </location>
</feature>